<feature type="compositionally biased region" description="Basic and acidic residues" evidence="6">
    <location>
        <begin position="706"/>
        <end position="722"/>
    </location>
</feature>
<feature type="compositionally biased region" description="Basic and acidic residues" evidence="6">
    <location>
        <begin position="957"/>
        <end position="966"/>
    </location>
</feature>
<feature type="compositionally biased region" description="Polar residues" evidence="6">
    <location>
        <begin position="970"/>
        <end position="985"/>
    </location>
</feature>
<feature type="region of interest" description="Disordered" evidence="6">
    <location>
        <begin position="383"/>
        <end position="410"/>
    </location>
</feature>
<dbReference type="InterPro" id="IPR001841">
    <property type="entry name" value="Znf_RING"/>
</dbReference>
<dbReference type="PROSITE" id="PS00518">
    <property type="entry name" value="ZF_RING_1"/>
    <property type="match status" value="1"/>
</dbReference>
<feature type="compositionally biased region" description="Low complexity" evidence="6">
    <location>
        <begin position="385"/>
        <end position="396"/>
    </location>
</feature>
<comment type="subcellular location">
    <subcellularLocation>
        <location evidence="1">Nucleus</location>
    </subcellularLocation>
</comment>
<feature type="region of interest" description="Disordered" evidence="6">
    <location>
        <begin position="1135"/>
        <end position="1274"/>
    </location>
</feature>
<keyword evidence="3" id="KW-0863">Zinc-finger</keyword>
<evidence type="ECO:0000256" key="6">
    <source>
        <dbReference type="SAM" id="MobiDB-lite"/>
    </source>
</evidence>
<feature type="compositionally biased region" description="Polar residues" evidence="6">
    <location>
        <begin position="926"/>
        <end position="936"/>
    </location>
</feature>
<evidence type="ECO:0000313" key="8">
    <source>
        <dbReference type="Proteomes" id="UP000008820"/>
    </source>
</evidence>
<dbReference type="Pfam" id="PF16207">
    <property type="entry name" value="RAWUL"/>
    <property type="match status" value="1"/>
</dbReference>
<organism evidence="7 8">
    <name type="scientific">Aedes aegypti</name>
    <name type="common">Yellowfever mosquito</name>
    <name type="synonym">Culex aegypti</name>
    <dbReference type="NCBI Taxonomy" id="7159"/>
    <lineage>
        <taxon>Eukaryota</taxon>
        <taxon>Metazoa</taxon>
        <taxon>Ecdysozoa</taxon>
        <taxon>Arthropoda</taxon>
        <taxon>Hexapoda</taxon>
        <taxon>Insecta</taxon>
        <taxon>Pterygota</taxon>
        <taxon>Neoptera</taxon>
        <taxon>Endopterygota</taxon>
        <taxon>Diptera</taxon>
        <taxon>Nematocera</taxon>
        <taxon>Culicoidea</taxon>
        <taxon>Culicidae</taxon>
        <taxon>Culicinae</taxon>
        <taxon>Aedini</taxon>
        <taxon>Aedes</taxon>
        <taxon>Stegomyia</taxon>
    </lineage>
</organism>
<dbReference type="GO" id="GO:0035102">
    <property type="term" value="C:PRC1 complex"/>
    <property type="evidence" value="ECO:0007669"/>
    <property type="project" value="TreeGrafter"/>
</dbReference>
<feature type="compositionally biased region" description="Basic and acidic residues" evidence="6">
    <location>
        <begin position="401"/>
        <end position="410"/>
    </location>
</feature>
<dbReference type="VEuPathDB" id="VectorBase:AAEL011178"/>
<dbReference type="SMART" id="SM00184">
    <property type="entry name" value="RING"/>
    <property type="match status" value="1"/>
</dbReference>
<dbReference type="GO" id="GO:0008270">
    <property type="term" value="F:zinc ion binding"/>
    <property type="evidence" value="ECO:0007669"/>
    <property type="project" value="UniProtKB-KW"/>
</dbReference>
<feature type="compositionally biased region" description="Low complexity" evidence="6">
    <location>
        <begin position="603"/>
        <end position="626"/>
    </location>
</feature>
<evidence type="ECO:0000313" key="7">
    <source>
        <dbReference type="EnsemblMetazoa" id="AAEL011178-PA"/>
    </source>
</evidence>
<dbReference type="Gene3D" id="3.10.20.90">
    <property type="entry name" value="Phosphatidylinositol 3-kinase Catalytic Subunit, Chain A, domain 1"/>
    <property type="match status" value="1"/>
</dbReference>
<evidence type="ECO:0000256" key="1">
    <source>
        <dbReference type="ARBA" id="ARBA00004123"/>
    </source>
</evidence>
<dbReference type="Pfam" id="PF13923">
    <property type="entry name" value="zf-C3HC4_2"/>
    <property type="match status" value="1"/>
</dbReference>
<feature type="compositionally biased region" description="Polar residues" evidence="6">
    <location>
        <begin position="662"/>
        <end position="680"/>
    </location>
</feature>
<dbReference type="GO" id="GO:1990841">
    <property type="term" value="F:promoter-specific chromatin binding"/>
    <property type="evidence" value="ECO:0007669"/>
    <property type="project" value="TreeGrafter"/>
</dbReference>
<feature type="compositionally biased region" description="Low complexity" evidence="6">
    <location>
        <begin position="880"/>
        <end position="900"/>
    </location>
</feature>
<feature type="compositionally biased region" description="Basic residues" evidence="6">
    <location>
        <begin position="436"/>
        <end position="449"/>
    </location>
</feature>
<dbReference type="PROSITE" id="PS50089">
    <property type="entry name" value="ZF_RING_2"/>
    <property type="match status" value="1"/>
</dbReference>
<keyword evidence="4" id="KW-0862">Zinc</keyword>
<evidence type="ECO:0000256" key="4">
    <source>
        <dbReference type="ARBA" id="ARBA00022833"/>
    </source>
</evidence>
<evidence type="ECO:0000256" key="2">
    <source>
        <dbReference type="ARBA" id="ARBA00022723"/>
    </source>
</evidence>
<name>A0A1S4FSG2_AEDAE</name>
<gene>
    <name evidence="7" type="primary">5574463</name>
</gene>
<dbReference type="Gene3D" id="3.30.40.10">
    <property type="entry name" value="Zinc/RING finger domain, C3HC4 (zinc finger)"/>
    <property type="match status" value="1"/>
</dbReference>
<dbReference type="InterPro" id="IPR032443">
    <property type="entry name" value="RAWUL"/>
</dbReference>
<dbReference type="InParanoid" id="A0A1S4FSG2"/>
<feature type="region of interest" description="Disordered" evidence="6">
    <location>
        <begin position="926"/>
        <end position="1108"/>
    </location>
</feature>
<feature type="compositionally biased region" description="Basic and acidic residues" evidence="6">
    <location>
        <begin position="1077"/>
        <end position="1093"/>
    </location>
</feature>
<evidence type="ECO:0000256" key="5">
    <source>
        <dbReference type="ARBA" id="ARBA00023242"/>
    </source>
</evidence>
<evidence type="ECO:0000256" key="3">
    <source>
        <dbReference type="ARBA" id="ARBA00022771"/>
    </source>
</evidence>
<feature type="compositionally biased region" description="Basic and acidic residues" evidence="6">
    <location>
        <begin position="505"/>
        <end position="527"/>
    </location>
</feature>
<dbReference type="PANTHER" id="PTHR10825:SF29">
    <property type="entry name" value="POLYCOMB GROUP RING FINGER PROTEIN 1"/>
    <property type="match status" value="1"/>
</dbReference>
<feature type="compositionally biased region" description="Basic and acidic residues" evidence="6">
    <location>
        <begin position="993"/>
        <end position="1008"/>
    </location>
</feature>
<keyword evidence="5" id="KW-0539">Nucleus</keyword>
<dbReference type="PANTHER" id="PTHR10825">
    <property type="entry name" value="RING FINGER DOMAIN-CONTAINING, POLYCOMB GROUP COMPONENT"/>
    <property type="match status" value="1"/>
</dbReference>
<reference evidence="7 8" key="1">
    <citation type="submission" date="2017-06" db="EMBL/GenBank/DDBJ databases">
        <title>Aedes aegypti genome working group (AGWG) sequencing and assembly.</title>
        <authorList>
            <consortium name="Aedes aegypti Genome Working Group (AGWG)"/>
            <person name="Matthews B.J."/>
        </authorList>
    </citation>
    <scope>NUCLEOTIDE SEQUENCE [LARGE SCALE GENOMIC DNA]</scope>
    <source>
        <strain evidence="7 8">LVP_AGWG</strain>
    </source>
</reference>
<proteinExistence type="predicted"/>
<feature type="region of interest" description="Disordered" evidence="6">
    <location>
        <begin position="592"/>
        <end position="727"/>
    </location>
</feature>
<keyword evidence="2" id="KW-0479">Metal-binding</keyword>
<dbReference type="SUPFAM" id="SSF57850">
    <property type="entry name" value="RING/U-box"/>
    <property type="match status" value="1"/>
</dbReference>
<dbReference type="OrthoDB" id="10264655at2759"/>
<dbReference type="Proteomes" id="UP000008820">
    <property type="component" value="Chromosome 2"/>
</dbReference>
<feature type="compositionally biased region" description="Basic and acidic residues" evidence="6">
    <location>
        <begin position="1054"/>
        <end position="1066"/>
    </location>
</feature>
<sequence length="1348" mass="149541">MVRQPTAARRYIIEMAGEMTKTGKTTTVVSGPESPYKPSKVLLSSVNPYITCNLCKGYLIDATTIVECLHSFCHSCIMKHLRTEQYCPQCEMMINKAKPNIKPDATLQSIVYKLVPGLYEKELLRKRAFYRQHPDKAALTTPEQRGEDTEHLIFGPSDMFSLTLEYADKELAGDNEELLKPKILKCPAVFTIANLKKFIANKYNIPMHLFYVEIMYKVQTITLPDHYTLMDVAYIYTWKKDAHMRFFYRIRTHEMKSVELPEVPLRRSPSISTGRSSTSLTTIKEEESDCKESLDLIKPSDIKREEPSLVECDNKGSETTNTTITTTMTAPATLPPPLVVAIPAPNKPMSPPKTTASKIVAAPVRYSVSEPMLDVKPNVATLGRQQPHQQQQQQQQVESSEQPKVKKNESIKLKIEMNKNTYVSILQSPQPDTVSKHHKSDKGEKVKKKKSEDKDKSVNKIKSSSDLKIKIEKVKDGLVSGKSSKKAPYKVELSGLSDVKNNNHKSADNEYDSKKAKKEAKLLDKSAKKVKSPKRSLDLEKVQPSIVLKIDQKSPELSTSTLKMVPLPLASSSPKHKTDVTIEDEKSQFLNSFDLTPIKSVQSNKSGSPASSPGSNSSSPPSSSSGDTKHGKRKNKDAPAGRSVLKKPKLSDDEMKALVERTVQQTKSTSEHMASLSTPVKTVKKELESPPTQHSAPKPLPVKNEMSVKDVPKTENKPRPAEIKPPLVFPPPVVSANNIPAPKPAQPVMIAPKPSVDALSKRPAVPSFPKPMQPMKKLPPLLPKDLEYIKNNKQKQLEMKRPHLNLNISPNKDTEISQIKPEDAKKNIKVYGPPSDNDNFAIPAAVPSVSKPKPNKNRPMNFLNYALHNTNKAPAGSRTPIPSYSNSPSYSPDSPQYNPNFNISTKQYKYTNPLAYANFVQNMLNDRKNSNVSPPSVQEKKSEQQNERKRPCPSPENKQEPPEKQPKVQSLLNQINIPSSLSITLATEEDEAAREKARKSLPEEDKNYIEILKLPEISITETDRTTPPKTQENAQKKPVKSLSPVKSDTLKALTDARKSSELDKSSFQDSFIQSIKGKVEKQRPNKAGNKPEKQPSPGFSPPTSVPNNNAFKLPNATVLSNGIVKLNSYPELDLINKNTGNQTPRPLPSPPKSITSKHVPIAPKPTGTFFPPTGMPSMPSPAHQRKSMSPPVPKPSHSPVQPKSKTPPIVSSTSPSHAALASMGPMFGLQIKPEASGYHPAKKSEPKPKKSSQKSPKPNPLDLTAPPMPTPMVDKSKEAAMNMLMMNNNLNNLSNAQKFLMANYNNGMMVPQMAANPLINQMLQASLYLQQWNRMAHQQQANNDSMDK</sequence>
<feature type="region of interest" description="Disordered" evidence="6">
    <location>
        <begin position="759"/>
        <end position="780"/>
    </location>
</feature>
<dbReference type="GO" id="GO:0000122">
    <property type="term" value="P:negative regulation of transcription by RNA polymerase II"/>
    <property type="evidence" value="ECO:0007669"/>
    <property type="project" value="TreeGrafter"/>
</dbReference>
<feature type="region of interest" description="Disordered" evidence="6">
    <location>
        <begin position="312"/>
        <end position="331"/>
    </location>
</feature>
<dbReference type="InterPro" id="IPR013083">
    <property type="entry name" value="Znf_RING/FYVE/PHD"/>
</dbReference>
<feature type="compositionally biased region" description="Basic and acidic residues" evidence="6">
    <location>
        <begin position="649"/>
        <end position="659"/>
    </location>
</feature>
<dbReference type="FunCoup" id="A0A1S4FSG2">
    <property type="interactions" value="249"/>
</dbReference>
<feature type="compositionally biased region" description="Low complexity" evidence="6">
    <location>
        <begin position="319"/>
        <end position="331"/>
    </location>
</feature>
<accession>A0A1S4FSG2</accession>
<feature type="compositionally biased region" description="Basic and acidic residues" evidence="6">
    <location>
        <begin position="938"/>
        <end position="950"/>
    </location>
</feature>
<reference evidence="7" key="2">
    <citation type="submission" date="2020-05" db="UniProtKB">
        <authorList>
            <consortium name="EnsemblMetazoa"/>
        </authorList>
    </citation>
    <scope>IDENTIFICATION</scope>
    <source>
        <strain evidence="7">LVP_AGWG</strain>
    </source>
</reference>
<dbReference type="EnsemblMetazoa" id="AAEL011178-RA">
    <property type="protein sequence ID" value="AAEL011178-PA"/>
    <property type="gene ID" value="AAEL011178"/>
</dbReference>
<protein>
    <submittedName>
        <fullName evidence="7">Uncharacterized protein</fullName>
    </submittedName>
</protein>
<dbReference type="FunFam" id="3.30.40.10:FF:000033">
    <property type="entry name" value="Polycomb group RING finger protein 3"/>
    <property type="match status" value="1"/>
</dbReference>
<feature type="region of interest" description="Disordered" evidence="6">
    <location>
        <begin position="426"/>
        <end position="462"/>
    </location>
</feature>
<dbReference type="InterPro" id="IPR017907">
    <property type="entry name" value="Znf_RING_CS"/>
</dbReference>
<feature type="region of interest" description="Disordered" evidence="6">
    <location>
        <begin position="871"/>
        <end position="903"/>
    </location>
</feature>
<feature type="compositionally biased region" description="Polar residues" evidence="6">
    <location>
        <begin position="592"/>
        <end position="602"/>
    </location>
</feature>
<feature type="region of interest" description="Disordered" evidence="6">
    <location>
        <begin position="495"/>
        <end position="538"/>
    </location>
</feature>
<keyword evidence="8" id="KW-1185">Reference proteome</keyword>
<feature type="compositionally biased region" description="Basic and acidic residues" evidence="6">
    <location>
        <begin position="450"/>
        <end position="462"/>
    </location>
</feature>